<feature type="domain" description="HYR" evidence="3">
    <location>
        <begin position="814"/>
        <end position="908"/>
    </location>
</feature>
<accession>A0A2T8F928</accession>
<feature type="region of interest" description="Disordered" evidence="2">
    <location>
        <begin position="838"/>
        <end position="864"/>
    </location>
</feature>
<evidence type="ECO:0000256" key="1">
    <source>
        <dbReference type="ARBA" id="ARBA00022737"/>
    </source>
</evidence>
<comment type="caution">
    <text evidence="4">The sequence shown here is derived from an EMBL/GenBank/DDBJ whole genome shotgun (WGS) entry which is preliminary data.</text>
</comment>
<name>A0A2T8F928_9ACTN</name>
<dbReference type="AlphaFoldDB" id="A0A2T8F928"/>
<dbReference type="PROSITE" id="PS50825">
    <property type="entry name" value="HYR"/>
    <property type="match status" value="1"/>
</dbReference>
<dbReference type="InterPro" id="IPR003410">
    <property type="entry name" value="HYR_dom"/>
</dbReference>
<feature type="compositionally biased region" description="Acidic residues" evidence="2">
    <location>
        <begin position="224"/>
        <end position="235"/>
    </location>
</feature>
<keyword evidence="1" id="KW-0677">Repeat</keyword>
<evidence type="ECO:0000256" key="2">
    <source>
        <dbReference type="SAM" id="MobiDB-lite"/>
    </source>
</evidence>
<feature type="region of interest" description="Disordered" evidence="2">
    <location>
        <begin position="221"/>
        <end position="249"/>
    </location>
</feature>
<reference evidence="4 5" key="1">
    <citation type="submission" date="2018-04" db="EMBL/GenBank/DDBJ databases">
        <title>Genome of Nocardioides gansuensis WSJ-1.</title>
        <authorList>
            <person name="Wu S."/>
            <person name="Wang G."/>
        </authorList>
    </citation>
    <scope>NUCLEOTIDE SEQUENCE [LARGE SCALE GENOMIC DNA]</scope>
    <source>
        <strain evidence="4 5">WSJ-1</strain>
    </source>
</reference>
<evidence type="ECO:0000313" key="5">
    <source>
        <dbReference type="Proteomes" id="UP000246018"/>
    </source>
</evidence>
<sequence>MATALTAPPAEAFKPYTHISTAQPALADVQDDGQVTIGGREYAVRPAVVQALRDWPTYYQAGVIGPDGFPDLTFGQSTIHPDETGKWIGHLMTESWAAQSDPAYNVAERGQILAFTYGFATHAAGDMWAHTFVNDFAHGIFPAVGDIVTDVDKAEIALRHIIVEGYIGDATSGYDGNPDRTLLADGDVSSDSTPAIAFDAPNRWIYDVLVDPDTPLPVGRCGDGLDDDQDGEPDDGCPGGGPFTVGDKPEPVRGPLIDYFLDLRSDLQIQKAVRQADRSYDDCALIDPDCYARTATVTIGTVRGQRSGTYQRNECIGATIGCLPDPFEAGDDLIFQNIVIAYLNAWIDDIDAGLEEWGRVGLGSTRALFDAQALRNTQNDECEHLGSEGSLPRANCEDAIGATDVLLHELDPFINEHMISMLGAPDVVGEARSILQSFSAILDDILGPALNPLRMVTAEIKELAKEIVIEEINKAFGVDVEVLASFLKHPSYWLDVEQVSLDLGPLGTQQVDLFEPGDHARLDALMGMPADHHTDRTIELPGGGTATSSELSDSAVFGDLAIFDNSVTTAKMVLLDASALNELAGDELAEAGVVRSASSITTYADAPGRPANVMVDGLGGVNWLSTIDGDHVWRADGLPRFGPEEDPDDPHGGAGTFPLWESCVLRPAFRRLFEDWETNPAWWPKLEQLEIDDPNFPALGDGTSADPSDTSAPTMTTVVGGGPVYDAPDGTHFVGPGTSITVTATDAVFTESLVDVQSRVYRQGTTPPAWADAPNGVAVPLASMPDGRYVLESRAGDPCHAVTSAPVQTTEFVLDTTAPVITVTSPAPEAREFDTDDQFPISWTTDDGPDGSGVDSESATLDGSAATNGQPVDAFLLDAGLHSVVVTAADNLGNVGTLTRTFRVRATSASLLSNIVRACEEGLITNTGTCNGLQAILRAAVASHDRGAHTPTEVNQLGAALNVVDAQTSRGIEPEFGARLRGWLTDLITNH</sequence>
<feature type="compositionally biased region" description="Polar residues" evidence="2">
    <location>
        <begin position="855"/>
        <end position="864"/>
    </location>
</feature>
<gene>
    <name evidence="4" type="ORF">DDE18_11895</name>
</gene>
<organism evidence="4 5">
    <name type="scientific">Nocardioides gansuensis</name>
    <dbReference type="NCBI Taxonomy" id="2138300"/>
    <lineage>
        <taxon>Bacteria</taxon>
        <taxon>Bacillati</taxon>
        <taxon>Actinomycetota</taxon>
        <taxon>Actinomycetes</taxon>
        <taxon>Propionibacteriales</taxon>
        <taxon>Nocardioidaceae</taxon>
        <taxon>Nocardioides</taxon>
    </lineage>
</organism>
<proteinExistence type="predicted"/>
<dbReference type="Proteomes" id="UP000246018">
    <property type="component" value="Unassembled WGS sequence"/>
</dbReference>
<evidence type="ECO:0000259" key="3">
    <source>
        <dbReference type="PROSITE" id="PS50825"/>
    </source>
</evidence>
<evidence type="ECO:0000313" key="4">
    <source>
        <dbReference type="EMBL" id="PVG82199.1"/>
    </source>
</evidence>
<protein>
    <recommendedName>
        <fullName evidence="3">HYR domain-containing protein</fullName>
    </recommendedName>
</protein>
<keyword evidence="5" id="KW-1185">Reference proteome</keyword>
<dbReference type="EMBL" id="QDGZ01000005">
    <property type="protein sequence ID" value="PVG82199.1"/>
    <property type="molecule type" value="Genomic_DNA"/>
</dbReference>